<evidence type="ECO:0000256" key="8">
    <source>
        <dbReference type="RuleBase" id="RU363041"/>
    </source>
</evidence>
<comment type="similarity">
    <text evidence="2 8">Belongs to the 4-toluene sulfonate uptake permease (TSUP) (TC 2.A.102) family.</text>
</comment>
<sequence length="259" mass="28221">MLDRKGVIFVMSVTLILLVVGIVFLGALMRAVFGFGDSIISMPLLALLPISLATSISLIGLGGFTVAVLTVFSGWKDVDRPVLGRLSISTLFGIPVGLLLVKFAPNAVITYGLGIFLIVYGIYSLIKPKLLQSKPRLWLNKPAWSLPFGFAAGMFGSAYNMNGVPIVIYGTMRDWKPAVFRGTLQAHFLVSSSLIIIGQFMGGFWSKELFVLYVFSLPAIGLAILLGTFIHGRIPSYKFERYVFIVVILLGIMLLINPA</sequence>
<keyword evidence="3" id="KW-0813">Transport</keyword>
<gene>
    <name evidence="9" type="ORF">ACFSBK_09375</name>
</gene>
<dbReference type="InterPro" id="IPR002781">
    <property type="entry name" value="TM_pro_TauE-like"/>
</dbReference>
<dbReference type="Proteomes" id="UP001597285">
    <property type="component" value="Unassembled WGS sequence"/>
</dbReference>
<dbReference type="EMBL" id="JBHUFF010000017">
    <property type="protein sequence ID" value="MFD1800058.1"/>
    <property type="molecule type" value="Genomic_DNA"/>
</dbReference>
<feature type="transmembrane region" description="Helical" evidence="8">
    <location>
        <begin position="242"/>
        <end position="258"/>
    </location>
</feature>
<dbReference type="InterPro" id="IPR052017">
    <property type="entry name" value="TSUP"/>
</dbReference>
<evidence type="ECO:0000256" key="5">
    <source>
        <dbReference type="ARBA" id="ARBA00022692"/>
    </source>
</evidence>
<keyword evidence="10" id="KW-1185">Reference proteome</keyword>
<evidence type="ECO:0000256" key="7">
    <source>
        <dbReference type="ARBA" id="ARBA00023136"/>
    </source>
</evidence>
<evidence type="ECO:0000256" key="6">
    <source>
        <dbReference type="ARBA" id="ARBA00022989"/>
    </source>
</evidence>
<feature type="transmembrane region" description="Helical" evidence="8">
    <location>
        <begin position="82"/>
        <end position="101"/>
    </location>
</feature>
<evidence type="ECO:0000256" key="1">
    <source>
        <dbReference type="ARBA" id="ARBA00004651"/>
    </source>
</evidence>
<dbReference type="PANTHER" id="PTHR30269">
    <property type="entry name" value="TRANSMEMBRANE PROTEIN YFCA"/>
    <property type="match status" value="1"/>
</dbReference>
<keyword evidence="7 8" id="KW-0472">Membrane</keyword>
<accession>A0ABW4NNP6</accession>
<organism evidence="9 10">
    <name type="scientific">Carnobacterium antarcticum</name>
    <dbReference type="NCBI Taxonomy" id="2126436"/>
    <lineage>
        <taxon>Bacteria</taxon>
        <taxon>Bacillati</taxon>
        <taxon>Bacillota</taxon>
        <taxon>Bacilli</taxon>
        <taxon>Lactobacillales</taxon>
        <taxon>Carnobacteriaceae</taxon>
        <taxon>Carnobacterium</taxon>
    </lineage>
</organism>
<dbReference type="Pfam" id="PF01925">
    <property type="entry name" value="TauE"/>
    <property type="match status" value="1"/>
</dbReference>
<evidence type="ECO:0000256" key="3">
    <source>
        <dbReference type="ARBA" id="ARBA00022448"/>
    </source>
</evidence>
<feature type="transmembrane region" description="Helical" evidence="8">
    <location>
        <begin position="210"/>
        <end position="230"/>
    </location>
</feature>
<evidence type="ECO:0000313" key="10">
    <source>
        <dbReference type="Proteomes" id="UP001597285"/>
    </source>
</evidence>
<dbReference type="PANTHER" id="PTHR30269:SF37">
    <property type="entry name" value="MEMBRANE TRANSPORTER PROTEIN"/>
    <property type="match status" value="1"/>
</dbReference>
<keyword evidence="6 8" id="KW-1133">Transmembrane helix</keyword>
<feature type="transmembrane region" description="Helical" evidence="8">
    <location>
        <begin position="6"/>
        <end position="33"/>
    </location>
</feature>
<comment type="subcellular location">
    <subcellularLocation>
        <location evidence="1 8">Cell membrane</location>
        <topology evidence="1 8">Multi-pass membrane protein</topology>
    </subcellularLocation>
</comment>
<evidence type="ECO:0000256" key="2">
    <source>
        <dbReference type="ARBA" id="ARBA00009142"/>
    </source>
</evidence>
<feature type="transmembrane region" description="Helical" evidence="8">
    <location>
        <begin position="45"/>
        <end position="70"/>
    </location>
</feature>
<comment type="caution">
    <text evidence="9">The sequence shown here is derived from an EMBL/GenBank/DDBJ whole genome shotgun (WGS) entry which is preliminary data.</text>
</comment>
<evidence type="ECO:0000313" key="9">
    <source>
        <dbReference type="EMBL" id="MFD1800058.1"/>
    </source>
</evidence>
<evidence type="ECO:0000256" key="4">
    <source>
        <dbReference type="ARBA" id="ARBA00022475"/>
    </source>
</evidence>
<keyword evidence="5 8" id="KW-0812">Transmembrane</keyword>
<keyword evidence="4 8" id="KW-1003">Cell membrane</keyword>
<proteinExistence type="inferred from homology"/>
<feature type="transmembrane region" description="Helical" evidence="8">
    <location>
        <begin position="108"/>
        <end position="126"/>
    </location>
</feature>
<feature type="transmembrane region" description="Helical" evidence="8">
    <location>
        <begin position="184"/>
        <end position="204"/>
    </location>
</feature>
<reference evidence="10" key="1">
    <citation type="journal article" date="2019" name="Int. J. Syst. Evol. Microbiol.">
        <title>The Global Catalogue of Microorganisms (GCM) 10K type strain sequencing project: providing services to taxonomists for standard genome sequencing and annotation.</title>
        <authorList>
            <consortium name="The Broad Institute Genomics Platform"/>
            <consortium name="The Broad Institute Genome Sequencing Center for Infectious Disease"/>
            <person name="Wu L."/>
            <person name="Ma J."/>
        </authorList>
    </citation>
    <scope>NUCLEOTIDE SEQUENCE [LARGE SCALE GENOMIC DNA]</scope>
    <source>
        <strain evidence="10">KCTC 42143</strain>
    </source>
</reference>
<feature type="transmembrane region" description="Helical" evidence="8">
    <location>
        <begin position="146"/>
        <end position="172"/>
    </location>
</feature>
<protein>
    <recommendedName>
        <fullName evidence="8">Probable membrane transporter protein</fullName>
    </recommendedName>
</protein>
<dbReference type="RefSeq" id="WP_231726729.1">
    <property type="nucleotide sequence ID" value="NZ_JBHSQC010000023.1"/>
</dbReference>
<name>A0ABW4NNP6_9LACT</name>